<reference evidence="3 4" key="1">
    <citation type="submission" date="2019-03" db="EMBL/GenBank/DDBJ databases">
        <title>Genomic Encyclopedia of Type Strains, Phase III (KMG-III): the genomes of soil and plant-associated and newly described type strains.</title>
        <authorList>
            <person name="Whitman W."/>
        </authorList>
    </citation>
    <scope>NUCLEOTIDE SEQUENCE [LARGE SCALE GENOMIC DNA]</scope>
    <source>
        <strain evidence="3 4">CECT 8976</strain>
    </source>
</reference>
<gene>
    <name evidence="3" type="ORF">DFP86_103267</name>
</gene>
<name>A0A4R7B9M1_9NEIS</name>
<keyword evidence="1" id="KW-0472">Membrane</keyword>
<keyword evidence="1" id="KW-1133">Transmembrane helix</keyword>
<feature type="transmembrane region" description="Helical" evidence="1">
    <location>
        <begin position="12"/>
        <end position="33"/>
    </location>
</feature>
<protein>
    <submittedName>
        <fullName evidence="3">AsmA protein</fullName>
    </submittedName>
</protein>
<dbReference type="InterPro" id="IPR007844">
    <property type="entry name" value="AsmA"/>
</dbReference>
<keyword evidence="4" id="KW-1185">Reference proteome</keyword>
<keyword evidence="1" id="KW-0812">Transmembrane</keyword>
<evidence type="ECO:0000259" key="2">
    <source>
        <dbReference type="Pfam" id="PF05170"/>
    </source>
</evidence>
<organism evidence="3 4">
    <name type="scientific">Paludibacterium purpuratum</name>
    <dbReference type="NCBI Taxonomy" id="1144873"/>
    <lineage>
        <taxon>Bacteria</taxon>
        <taxon>Pseudomonadati</taxon>
        <taxon>Pseudomonadota</taxon>
        <taxon>Betaproteobacteria</taxon>
        <taxon>Neisseriales</taxon>
        <taxon>Chromobacteriaceae</taxon>
        <taxon>Paludibacterium</taxon>
    </lineage>
</organism>
<sequence length="716" mass="78853">MNWNSGRLWLRITVYTSLALLCLGVVTQSLIFWQFDETAVRHAIGESLRDTGRQVLIEGTISPRVFPIPGIDINDITVSQPGSTAKFAKIARMEARLAWWPLLFGKREVRSLTLYAPEIDVVRQKDGVLSISDLFMRREQPGFNINLNTLVVHDGVFSYHDDISGAKQRLSSITIDADGLKSSAMLKASAVLDDDTRPLRMAMNTPLTIDNNRLDFGQIDAQVESDTPTLGKTQLRTTGELHLDLNNLSAAGEDLAFEFTTEQPQSSATLRVPHLDASLERVQIPQSHLSANMQYERSQYQLEANLANLNIGRKAMNASRLSGDFNWQVGTTRVKLQLDAPFTLAGLNDLQLSPLTLTAQAITPLLPRGQLIANMQGALTGTLGDERFDLHGKGKIDGSDIALDVTQYGLMHPRHEAALSIGALDLNRYLPETKGEAVAIFQNKNPIPLDWMDFFDLNGKVSAGELSMGRFRMKDVSASVRILPQEMELNHISANIYSGQLQGDASLKRGQTNRYEVRQTLRGMNIRPLLVDLFNFGQLDGKGNGQVMLAAQGDSFVDLRNSLSGNVQMSLNQGALTGIDLVSALKNLPAELKEMNTPSRANQKTTFSTLQAGFRMEQGVGRNQDLKLASQLVNVNGGGKIDLKHSIIDYNMNVAANPREFSSLRGVSIPLKITGPLNAPVYALNFNALVKGKKTETEKQQALKQELKKQITTILP</sequence>
<dbReference type="EMBL" id="SNZP01000003">
    <property type="protein sequence ID" value="TDR81610.1"/>
    <property type="molecule type" value="Genomic_DNA"/>
</dbReference>
<dbReference type="Pfam" id="PF05170">
    <property type="entry name" value="AsmA"/>
    <property type="match status" value="1"/>
</dbReference>
<comment type="caution">
    <text evidence="3">The sequence shown here is derived from an EMBL/GenBank/DDBJ whole genome shotgun (WGS) entry which is preliminary data.</text>
</comment>
<dbReference type="PANTHER" id="PTHR30441">
    <property type="entry name" value="DUF748 DOMAIN-CONTAINING PROTEIN"/>
    <property type="match status" value="1"/>
</dbReference>
<proteinExistence type="predicted"/>
<dbReference type="AlphaFoldDB" id="A0A4R7B9M1"/>
<evidence type="ECO:0000313" key="4">
    <source>
        <dbReference type="Proteomes" id="UP000295611"/>
    </source>
</evidence>
<feature type="domain" description="AsmA" evidence="2">
    <location>
        <begin position="10"/>
        <end position="626"/>
    </location>
</feature>
<dbReference type="GO" id="GO:0005886">
    <property type="term" value="C:plasma membrane"/>
    <property type="evidence" value="ECO:0007669"/>
    <property type="project" value="TreeGrafter"/>
</dbReference>
<dbReference type="GO" id="GO:0090313">
    <property type="term" value="P:regulation of protein targeting to membrane"/>
    <property type="evidence" value="ECO:0007669"/>
    <property type="project" value="TreeGrafter"/>
</dbReference>
<evidence type="ECO:0000256" key="1">
    <source>
        <dbReference type="SAM" id="Phobius"/>
    </source>
</evidence>
<accession>A0A4R7B9M1</accession>
<dbReference type="OrthoDB" id="9766390at2"/>
<dbReference type="RefSeq" id="WP_133678969.1">
    <property type="nucleotide sequence ID" value="NZ_SNZP01000003.1"/>
</dbReference>
<dbReference type="Proteomes" id="UP000295611">
    <property type="component" value="Unassembled WGS sequence"/>
</dbReference>
<dbReference type="InterPro" id="IPR052894">
    <property type="entry name" value="AsmA-related"/>
</dbReference>
<dbReference type="PANTHER" id="PTHR30441:SF4">
    <property type="entry name" value="PROTEIN ASMA"/>
    <property type="match status" value="1"/>
</dbReference>
<evidence type="ECO:0000313" key="3">
    <source>
        <dbReference type="EMBL" id="TDR81610.1"/>
    </source>
</evidence>